<gene>
    <name evidence="2" type="ORF">BGZ80_011313</name>
</gene>
<keyword evidence="3" id="KW-1185">Reference proteome</keyword>
<dbReference type="SUPFAM" id="SSF55781">
    <property type="entry name" value="GAF domain-like"/>
    <property type="match status" value="1"/>
</dbReference>
<dbReference type="AlphaFoldDB" id="A0A9P6MTE9"/>
<evidence type="ECO:0000313" key="2">
    <source>
        <dbReference type="EMBL" id="KAG0013047.1"/>
    </source>
</evidence>
<proteinExistence type="predicted"/>
<evidence type="ECO:0000313" key="3">
    <source>
        <dbReference type="Proteomes" id="UP000703661"/>
    </source>
</evidence>
<reference evidence="2" key="1">
    <citation type="journal article" date="2020" name="Fungal Divers.">
        <title>Resolving the Mortierellaceae phylogeny through synthesis of multi-gene phylogenetics and phylogenomics.</title>
        <authorList>
            <person name="Vandepol N."/>
            <person name="Liber J."/>
            <person name="Desiro A."/>
            <person name="Na H."/>
            <person name="Kennedy M."/>
            <person name="Barry K."/>
            <person name="Grigoriev I.V."/>
            <person name="Miller A.N."/>
            <person name="O'Donnell K."/>
            <person name="Stajich J.E."/>
            <person name="Bonito G."/>
        </authorList>
    </citation>
    <scope>NUCLEOTIDE SEQUENCE</scope>
    <source>
        <strain evidence="2">NRRL 2769</strain>
    </source>
</reference>
<feature type="domain" description="GAF" evidence="1">
    <location>
        <begin position="26"/>
        <end position="101"/>
    </location>
</feature>
<dbReference type="InterPro" id="IPR003018">
    <property type="entry name" value="GAF"/>
</dbReference>
<name>A0A9P6MTE9_9FUNG</name>
<dbReference type="Proteomes" id="UP000703661">
    <property type="component" value="Unassembled WGS sequence"/>
</dbReference>
<comment type="caution">
    <text evidence="2">The sequence shown here is derived from an EMBL/GenBank/DDBJ whole genome shotgun (WGS) entry which is preliminary data.</text>
</comment>
<protein>
    <recommendedName>
        <fullName evidence="1">GAF domain-containing protein</fullName>
    </recommendedName>
</protein>
<evidence type="ECO:0000259" key="1">
    <source>
        <dbReference type="Pfam" id="PF01590"/>
    </source>
</evidence>
<organism evidence="2 3">
    <name type="scientific">Entomortierella chlamydospora</name>
    <dbReference type="NCBI Taxonomy" id="101097"/>
    <lineage>
        <taxon>Eukaryota</taxon>
        <taxon>Fungi</taxon>
        <taxon>Fungi incertae sedis</taxon>
        <taxon>Mucoromycota</taxon>
        <taxon>Mortierellomycotina</taxon>
        <taxon>Mortierellomycetes</taxon>
        <taxon>Mortierellales</taxon>
        <taxon>Mortierellaceae</taxon>
        <taxon>Entomortierella</taxon>
    </lineage>
</organism>
<feature type="non-terminal residue" evidence="2">
    <location>
        <position position="136"/>
    </location>
</feature>
<dbReference type="EMBL" id="JAAAID010000898">
    <property type="protein sequence ID" value="KAG0013047.1"/>
    <property type="molecule type" value="Genomic_DNA"/>
</dbReference>
<accession>A0A9P6MTE9</accession>
<dbReference type="Pfam" id="PF01590">
    <property type="entry name" value="GAF"/>
    <property type="match status" value="1"/>
</dbReference>
<sequence length="136" mass="15473">MEDKYQPGATQSTLTWTDLSERRDHMPVLVRKALDTQEPIFSTAVGSRSQLPTIACVPIMTSPSGETSTLVGAIYLHHLHPRFYFMKRDQEMLMLFCQKLAGPLLHCDRVAGLEKQLSLATQRNRFLEDTIARIQK</sequence>